<feature type="region of interest" description="Disordered" evidence="13">
    <location>
        <begin position="1472"/>
        <end position="1509"/>
    </location>
</feature>
<feature type="compositionally biased region" description="Polar residues" evidence="13">
    <location>
        <begin position="1817"/>
        <end position="1827"/>
    </location>
</feature>
<feature type="domain" description="C2H2-type" evidence="14">
    <location>
        <begin position="667"/>
        <end position="697"/>
    </location>
</feature>
<dbReference type="InterPro" id="IPR057986">
    <property type="entry name" value="TPR_Rlf/292/654"/>
</dbReference>
<evidence type="ECO:0000256" key="3">
    <source>
        <dbReference type="ARBA" id="ARBA00022553"/>
    </source>
</evidence>
<dbReference type="GO" id="GO:0000981">
    <property type="term" value="F:DNA-binding transcription factor activity, RNA polymerase II-specific"/>
    <property type="evidence" value="ECO:0007669"/>
    <property type="project" value="TreeGrafter"/>
</dbReference>
<feature type="region of interest" description="Disordered" evidence="13">
    <location>
        <begin position="1198"/>
        <end position="1262"/>
    </location>
</feature>
<dbReference type="Gene3D" id="3.30.160.60">
    <property type="entry name" value="Classic Zinc Finger"/>
    <property type="match status" value="4"/>
</dbReference>
<dbReference type="GeneTree" id="ENSGT00950000183034"/>
<keyword evidence="5" id="KW-0677">Repeat</keyword>
<reference evidence="15" key="2">
    <citation type="submission" date="2025-08" db="UniProtKB">
        <authorList>
            <consortium name="Ensembl"/>
        </authorList>
    </citation>
    <scope>IDENTIFICATION</scope>
</reference>
<keyword evidence="4" id="KW-0479">Metal-binding</keyword>
<feature type="compositionally biased region" description="Basic and acidic residues" evidence="13">
    <location>
        <begin position="1005"/>
        <end position="1021"/>
    </location>
</feature>
<evidence type="ECO:0000256" key="5">
    <source>
        <dbReference type="ARBA" id="ARBA00022737"/>
    </source>
</evidence>
<dbReference type="SMART" id="SM00355">
    <property type="entry name" value="ZnF_C2H2"/>
    <property type="match status" value="14"/>
</dbReference>
<dbReference type="Ensembl" id="ENSLACT00000004972.1">
    <property type="protein sequence ID" value="ENSLACP00000004929.1"/>
    <property type="gene ID" value="ENSLACG00000004383.1"/>
</dbReference>
<feature type="domain" description="C2H2-type" evidence="14">
    <location>
        <begin position="1367"/>
        <end position="1397"/>
    </location>
</feature>
<protein>
    <submittedName>
        <fullName evidence="15">RLF zinc finger</fullName>
    </submittedName>
</protein>
<evidence type="ECO:0000256" key="10">
    <source>
        <dbReference type="ARBA" id="ARBA00023163"/>
    </source>
</evidence>
<dbReference type="InterPro" id="IPR052251">
    <property type="entry name" value="GH-ZnFinger_Regulators"/>
</dbReference>
<dbReference type="Pfam" id="PF25420">
    <property type="entry name" value="zf-C2H2_ZN292"/>
    <property type="match status" value="1"/>
</dbReference>
<dbReference type="EMBL" id="AFYH01200021">
    <property type="status" value="NOT_ANNOTATED_CDS"/>
    <property type="molecule type" value="Genomic_DNA"/>
</dbReference>
<dbReference type="GO" id="GO:0008270">
    <property type="term" value="F:zinc ion binding"/>
    <property type="evidence" value="ECO:0007669"/>
    <property type="project" value="UniProtKB-KW"/>
</dbReference>
<dbReference type="InterPro" id="IPR013087">
    <property type="entry name" value="Znf_C2H2_type"/>
</dbReference>
<dbReference type="EMBL" id="AFYH01200025">
    <property type="status" value="NOT_ANNOTATED_CDS"/>
    <property type="molecule type" value="Genomic_DNA"/>
</dbReference>
<feature type="compositionally biased region" description="Basic and acidic residues" evidence="13">
    <location>
        <begin position="533"/>
        <end position="542"/>
    </location>
</feature>
<feature type="compositionally biased region" description="Polar residues" evidence="13">
    <location>
        <begin position="1486"/>
        <end position="1500"/>
    </location>
</feature>
<proteinExistence type="inferred from homology"/>
<feature type="compositionally biased region" description="Basic and acidic residues" evidence="13">
    <location>
        <begin position="1239"/>
        <end position="1251"/>
    </location>
</feature>
<keyword evidence="9" id="KW-0238">DNA-binding</keyword>
<evidence type="ECO:0000256" key="13">
    <source>
        <dbReference type="SAM" id="MobiDB-lite"/>
    </source>
</evidence>
<reference evidence="15" key="3">
    <citation type="submission" date="2025-09" db="UniProtKB">
        <authorList>
            <consortium name="Ensembl"/>
        </authorList>
    </citation>
    <scope>IDENTIFICATION</scope>
</reference>
<dbReference type="Bgee" id="ENSLACG00000004383">
    <property type="expression patterns" value="Expressed in chordate pharynx and 5 other cell types or tissues"/>
</dbReference>
<dbReference type="FunCoup" id="H3A5K8">
    <property type="interactions" value="2969"/>
</dbReference>
<dbReference type="PROSITE" id="PS00028">
    <property type="entry name" value="ZINC_FINGER_C2H2_1"/>
    <property type="match status" value="12"/>
</dbReference>
<feature type="region of interest" description="Disordered" evidence="13">
    <location>
        <begin position="1760"/>
        <end position="1837"/>
    </location>
</feature>
<keyword evidence="8" id="KW-0805">Transcription regulation</keyword>
<dbReference type="STRING" id="7897.ENSLACP00000004929"/>
<feature type="compositionally biased region" description="Low complexity" evidence="13">
    <location>
        <begin position="1024"/>
        <end position="1038"/>
    </location>
</feature>
<evidence type="ECO:0000313" key="16">
    <source>
        <dbReference type="Proteomes" id="UP000008672"/>
    </source>
</evidence>
<feature type="domain" description="C2H2-type" evidence="14">
    <location>
        <begin position="583"/>
        <end position="610"/>
    </location>
</feature>
<feature type="domain" description="C2H2-type" evidence="14">
    <location>
        <begin position="711"/>
        <end position="738"/>
    </location>
</feature>
<dbReference type="InParanoid" id="H3A5K8"/>
<feature type="region of interest" description="Disordered" evidence="13">
    <location>
        <begin position="484"/>
        <end position="542"/>
    </location>
</feature>
<feature type="compositionally biased region" description="Basic and acidic residues" evidence="13">
    <location>
        <begin position="1780"/>
        <end position="1798"/>
    </location>
</feature>
<evidence type="ECO:0000256" key="4">
    <source>
        <dbReference type="ARBA" id="ARBA00022723"/>
    </source>
</evidence>
<evidence type="ECO:0000256" key="6">
    <source>
        <dbReference type="ARBA" id="ARBA00022771"/>
    </source>
</evidence>
<feature type="region of interest" description="Disordered" evidence="13">
    <location>
        <begin position="604"/>
        <end position="641"/>
    </location>
</feature>
<feature type="compositionally biased region" description="Acidic residues" evidence="13">
    <location>
        <begin position="1760"/>
        <end position="1776"/>
    </location>
</feature>
<gene>
    <name evidence="15" type="primary">RLF</name>
</gene>
<dbReference type="EMBL" id="AFYH01200024">
    <property type="status" value="NOT_ANNOTATED_CDS"/>
    <property type="molecule type" value="Genomic_DNA"/>
</dbReference>
<dbReference type="PROSITE" id="PS50157">
    <property type="entry name" value="ZINC_FINGER_C2H2_2"/>
    <property type="match status" value="9"/>
</dbReference>
<evidence type="ECO:0000256" key="11">
    <source>
        <dbReference type="ARBA" id="ARBA00023242"/>
    </source>
</evidence>
<comment type="similarity">
    <text evidence="2">Belongs to the krueppel C2H2-type zinc-finger protein family.</text>
</comment>
<dbReference type="Proteomes" id="UP000008672">
    <property type="component" value="Unassembled WGS sequence"/>
</dbReference>
<dbReference type="EMBL" id="AFYH01200026">
    <property type="status" value="NOT_ANNOTATED_CDS"/>
    <property type="molecule type" value="Genomic_DNA"/>
</dbReference>
<dbReference type="Pfam" id="PF26218">
    <property type="entry name" value="zf_C2H2_ZNF292"/>
    <property type="match status" value="1"/>
</dbReference>
<dbReference type="eggNOG" id="KOG1721">
    <property type="taxonomic scope" value="Eukaryota"/>
</dbReference>
<dbReference type="InterPro" id="IPR036236">
    <property type="entry name" value="Znf_C2H2_sf"/>
</dbReference>
<keyword evidence="7" id="KW-0862">Zinc</keyword>
<feature type="compositionally biased region" description="Polar residues" evidence="13">
    <location>
        <begin position="984"/>
        <end position="1004"/>
    </location>
</feature>
<keyword evidence="6 12" id="KW-0863">Zinc-finger</keyword>
<feature type="compositionally biased region" description="Basic and acidic residues" evidence="13">
    <location>
        <begin position="23"/>
        <end position="35"/>
    </location>
</feature>
<dbReference type="SUPFAM" id="SSF57667">
    <property type="entry name" value="beta-beta-alpha zinc fingers"/>
    <property type="match status" value="1"/>
</dbReference>
<dbReference type="InterPro" id="IPR058902">
    <property type="entry name" value="zf_C2H2_ZNF292/Rlf"/>
</dbReference>
<feature type="domain" description="C2H2-type" evidence="14">
    <location>
        <begin position="739"/>
        <end position="763"/>
    </location>
</feature>
<feature type="domain" description="C2H2-type" evidence="14">
    <location>
        <begin position="1174"/>
        <end position="1202"/>
    </location>
</feature>
<feature type="compositionally biased region" description="Acidic residues" evidence="13">
    <location>
        <begin position="484"/>
        <end position="500"/>
    </location>
</feature>
<accession>H3A5K8</accession>
<dbReference type="PANTHER" id="PTHR15507">
    <property type="entry name" value="ZINC FINGER PROTEIN RLF"/>
    <property type="match status" value="1"/>
</dbReference>
<dbReference type="PANTHER" id="PTHR15507:SF18">
    <property type="entry name" value="ZINC FINGER PROTEIN RLF"/>
    <property type="match status" value="1"/>
</dbReference>
<evidence type="ECO:0000313" key="15">
    <source>
        <dbReference type="Ensembl" id="ENSLACP00000004929.1"/>
    </source>
</evidence>
<evidence type="ECO:0000256" key="7">
    <source>
        <dbReference type="ARBA" id="ARBA00022833"/>
    </source>
</evidence>
<feature type="region of interest" description="Disordered" evidence="13">
    <location>
        <begin position="1605"/>
        <end position="1635"/>
    </location>
</feature>
<evidence type="ECO:0000256" key="1">
    <source>
        <dbReference type="ARBA" id="ARBA00004123"/>
    </source>
</evidence>
<comment type="subcellular location">
    <subcellularLocation>
        <location evidence="1">Nucleus</location>
    </subcellularLocation>
</comment>
<feature type="compositionally biased region" description="Basic residues" evidence="13">
    <location>
        <begin position="612"/>
        <end position="638"/>
    </location>
</feature>
<feature type="region of interest" description="Disordered" evidence="13">
    <location>
        <begin position="1665"/>
        <end position="1738"/>
    </location>
</feature>
<feature type="domain" description="C2H2-type" evidence="14">
    <location>
        <begin position="798"/>
        <end position="827"/>
    </location>
</feature>
<keyword evidence="3" id="KW-0597">Phosphoprotein</keyword>
<dbReference type="Pfam" id="PF25580">
    <property type="entry name" value="TPR_Rlf"/>
    <property type="match status" value="1"/>
</dbReference>
<sequence length="1901" mass="216424">MADGEGETLELERRAVQGEVEEKESNRTAESKEEEQPSGASAHVALQETLAQLEAQLCQQDVSEASSGGYCRAFCQTLVQYAGNRNASTDFLHLLEVYRISIQSLTRVRPHLTTECEDVILVLRRLALSCFELLLSVSENEIPCETQLQFQQSIQDSHDALLEFGNNDLLPLVDITREGGVWKDPVLLSILSQQPIEEEEVNVFVGREGQEFLQMRVKHLMQTNCVPQAVLLAKVCAESPEITDPTPFRQAYIACLCNLLPNDDAIREIAQVECKEILDIICNLEAEGQENTAFILCTTYLTQQLQNETIDHSWELTLFWSKLQRKIDSSLDSFLERCRQFGVIAKAVHHLFFLIKVIQTEAEEAGLAVSVLLCVRALQLESAEEAELKTSVCRMIACLLPCDLEVRRGCLLTEFLLQPTEEGYKALEELYLQPDQKYDEEKAVVSNSLRCELLLALKAHWPFDPEFWDWKTLKRHCLKLMGNEESDQSEDEISEAELPNDESRDAEGAENNSEPCDDEKSSPERVPNAQKQQADKKEKKPLRTSERYQRWLQYKFYCLICRRECIEARILHHSKMHLKDGVYTCPVCLKKFTRKEVFVPHVMGHVTMPPSKRPRPKQKPPEKRKRPLRTPTKRARKLRQQEAKDDMEYITFDQIERNYSLQGNDLYPCPSAECSRVFKHFKYLSIHLKAEHDEQGDENIRHYLQMKARRAKCPFCRRHFMTHFHLLKHRGIHCDPLPYLCVSIDCNARFSTINELVKHKHAHKLLVYRCELRGCEITYSDLGQLYHHEAQHFRDAAYTCAFTDCNKFFYSKKEFEVHLCSHNATERQLAIKVESVQKDIGLEKRLSLETSALADRVRAVGDASSNTGLKNAQENLSTKAAACTDKLDFEHKDNACNKLSEDGEKQGTVTGAACKKSILDRAKSHKKIHRSANLREKLTAKLKSLNIAVRFDGRKFTCGYEGCDQTFTTLKNTQKHLTEAHSCTPESNGNSSRKPCSVGSQGSDSVERSDSDHKSDGDSRLGIESTTERSSSASSTCPLLRASSSAHPAVSSVPNTEDVMRELLLRLQHLSLQNSQGHLANASTLPDQHFSGSSSQMSLASSSADGITSANEQTRAANYFRVQASTRPFCCEHPDCKFKFVTREALFLHYVRKHSYSKEEIRELPTFQRKFTPFQCHICQRQFSKKTYLRKHYVNHHHISSPATTQGAKRKRKQENAAPAHLQRKVESEALNTSDTADDSDRHPKHQRYDSEPGSESESLSDDMHHAFASSKSAALLSALESNMEDAEAKEGRGSKRTVAKGNMCYMLNKYHKPFHCIHKGCSSAFTRQRSLIRHYEMVHRYNREQLCLEQERTQAKRDLTKVRRPLSCKYKDCGRRFVGSKALARHYGELHGLENGELQKMLSTMDESTDYPCGLRRQAMEEEKEEGQNSELRCTIDGCGKMFMYRHHYGQHLYFRHRDYYNKVFVHTLKSRQTKEKETPKDTLPDSSLQSPFQSVSNRLRQKHPNKLKTTEEAMSMLPDEMQRPHFPCMVQGCASVVVLETSIVRHYKRTHHLHPLYLETHYDDLVLSFENYDSQPSLSSETDHTSDEETLAADLEEETVVQQRHPPLGESLPVKMECSSKDEPKVPESKTQTTFTVSSNTVCEDTNGSLFGKALKDNRKLKKVDSEERGGTPFSRLVGESRKENGMLFSSGIQPLKIKNELDGPQPSETYPSVIQGPSLATKENQQPPSSPPRCFDFKGFKPMGFESSFLKFIQEREVEEEDDDDDDDVDDVIPWEPPKRCRTEYSPPRRKDPQRKCGAMKSSVKENSRGRNGASVNGKLNTIQPLLPGGKSRSAAAMPSLQNLRAILDKALTDCGDLALKQLHYLRPVVVLERSQFSSPLLDLFPTKEPDELCVGSS</sequence>
<dbReference type="EMBL" id="AFYH01200023">
    <property type="status" value="NOT_ANNOTATED_CDS"/>
    <property type="molecule type" value="Genomic_DNA"/>
</dbReference>
<name>H3A5K8_LATCH</name>
<dbReference type="HOGENOM" id="CLU_000520_0_0_1"/>
<evidence type="ECO:0000256" key="2">
    <source>
        <dbReference type="ARBA" id="ARBA00006991"/>
    </source>
</evidence>
<feature type="domain" description="C2H2-type" evidence="14">
    <location>
        <begin position="1129"/>
        <end position="1159"/>
    </location>
</feature>
<reference evidence="16" key="1">
    <citation type="submission" date="2011-08" db="EMBL/GenBank/DDBJ databases">
        <title>The draft genome of Latimeria chalumnae.</title>
        <authorList>
            <person name="Di Palma F."/>
            <person name="Alfoldi J."/>
            <person name="Johnson J."/>
            <person name="Berlin A."/>
            <person name="Gnerre S."/>
            <person name="Jaffe D."/>
            <person name="MacCallum I."/>
            <person name="Young S."/>
            <person name="Walker B.J."/>
            <person name="Lander E."/>
            <person name="Lindblad-Toh K."/>
        </authorList>
    </citation>
    <scope>NUCLEOTIDE SEQUENCE [LARGE SCALE GENOMIC DNA]</scope>
    <source>
        <strain evidence="16">Wild caught</strain>
    </source>
</reference>
<evidence type="ECO:0000259" key="14">
    <source>
        <dbReference type="PROSITE" id="PS50157"/>
    </source>
</evidence>
<organism evidence="15 16">
    <name type="scientific">Latimeria chalumnae</name>
    <name type="common">Coelacanth</name>
    <dbReference type="NCBI Taxonomy" id="7897"/>
    <lineage>
        <taxon>Eukaryota</taxon>
        <taxon>Metazoa</taxon>
        <taxon>Chordata</taxon>
        <taxon>Craniata</taxon>
        <taxon>Vertebrata</taxon>
        <taxon>Euteleostomi</taxon>
        <taxon>Coelacanthiformes</taxon>
        <taxon>Coelacanthidae</taxon>
        <taxon>Latimeria</taxon>
    </lineage>
</organism>
<keyword evidence="16" id="KW-1185">Reference proteome</keyword>
<feature type="domain" description="C2H2-type" evidence="14">
    <location>
        <begin position="1315"/>
        <end position="1345"/>
    </location>
</feature>
<feature type="region of interest" description="Disordered" evidence="13">
    <location>
        <begin position="981"/>
        <end position="1038"/>
    </location>
</feature>
<dbReference type="GO" id="GO:0003677">
    <property type="term" value="F:DNA binding"/>
    <property type="evidence" value="ECO:0007669"/>
    <property type="project" value="UniProtKB-KW"/>
</dbReference>
<evidence type="ECO:0000256" key="8">
    <source>
        <dbReference type="ARBA" id="ARBA00023015"/>
    </source>
</evidence>
<evidence type="ECO:0000256" key="12">
    <source>
        <dbReference type="PROSITE-ProRule" id="PRU00042"/>
    </source>
</evidence>
<keyword evidence="10" id="KW-0804">Transcription</keyword>
<dbReference type="GO" id="GO:0005634">
    <property type="term" value="C:nucleus"/>
    <property type="evidence" value="ECO:0007669"/>
    <property type="project" value="UniProtKB-SubCell"/>
</dbReference>
<feature type="compositionally biased region" description="Basic and acidic residues" evidence="13">
    <location>
        <begin position="1474"/>
        <end position="1485"/>
    </location>
</feature>
<keyword evidence="11" id="KW-0539">Nucleus</keyword>
<dbReference type="OMA" id="SMFQHRY"/>
<feature type="region of interest" description="Disordered" evidence="13">
    <location>
        <begin position="1"/>
        <end position="42"/>
    </location>
</feature>
<evidence type="ECO:0000256" key="9">
    <source>
        <dbReference type="ARBA" id="ARBA00023125"/>
    </source>
</evidence>
<dbReference type="EMBL" id="AFYH01200022">
    <property type="status" value="NOT_ANNOTATED_CDS"/>
    <property type="molecule type" value="Genomic_DNA"/>
</dbReference>
<feature type="compositionally biased region" description="Basic and acidic residues" evidence="13">
    <location>
        <begin position="1620"/>
        <end position="1630"/>
    </location>
</feature>